<dbReference type="SUPFAM" id="SSF53474">
    <property type="entry name" value="alpha/beta-Hydrolases"/>
    <property type="match status" value="1"/>
</dbReference>
<gene>
    <name evidence="4" type="ORF">J2S11_003594</name>
</gene>
<comment type="caution">
    <text evidence="4">The sequence shown here is derived from an EMBL/GenBank/DDBJ whole genome shotgun (WGS) entry which is preliminary data.</text>
</comment>
<accession>A0ABT9W354</accession>
<proteinExistence type="inferred from homology"/>
<dbReference type="Gene3D" id="3.40.50.1820">
    <property type="entry name" value="alpha/beta hydrolase"/>
    <property type="match status" value="1"/>
</dbReference>
<keyword evidence="2" id="KW-0378">Hydrolase</keyword>
<dbReference type="RefSeq" id="WP_307396763.1">
    <property type="nucleotide sequence ID" value="NZ_BAAADK010000032.1"/>
</dbReference>
<dbReference type="InterPro" id="IPR050565">
    <property type="entry name" value="LYPA1-2/EST-like"/>
</dbReference>
<dbReference type="InterPro" id="IPR003140">
    <property type="entry name" value="PLipase/COase/thioEstase"/>
</dbReference>
<dbReference type="InterPro" id="IPR029058">
    <property type="entry name" value="AB_hydrolase_fold"/>
</dbReference>
<protein>
    <submittedName>
        <fullName evidence="4">Phospholipase/carboxylesterase</fullName>
    </submittedName>
</protein>
<name>A0ABT9W354_9BACI</name>
<dbReference type="Pfam" id="PF02230">
    <property type="entry name" value="Abhydrolase_2"/>
    <property type="match status" value="1"/>
</dbReference>
<dbReference type="PANTHER" id="PTHR10655">
    <property type="entry name" value="LYSOPHOSPHOLIPASE-RELATED"/>
    <property type="match status" value="1"/>
</dbReference>
<sequence>MNHEHVFIQGEDEKAPVLLLLHGTGGNERDLLPIAQMIDPTASVLGVRGNVLENGMPRFFRRIAEGVFDEEDLIKRTKELHTFLDEMALKYTFTRDQVYAVGYSNGANIAASLLYLHENSLRGAILFHAMVPLRGVNLPDLSGAPVFIGAGKHDPLIPMEETKELVKGLQDAKSPVTEYWTEGGHQLTREEIEQARNWFEEVKQS</sequence>
<evidence type="ECO:0000313" key="5">
    <source>
        <dbReference type="Proteomes" id="UP001235840"/>
    </source>
</evidence>
<feature type="domain" description="Phospholipase/carboxylesterase/thioesterase" evidence="3">
    <location>
        <begin position="6"/>
        <end position="199"/>
    </location>
</feature>
<dbReference type="PANTHER" id="PTHR10655:SF17">
    <property type="entry name" value="LYSOPHOSPHOLIPASE-LIKE PROTEIN 1"/>
    <property type="match status" value="1"/>
</dbReference>
<keyword evidence="5" id="KW-1185">Reference proteome</keyword>
<evidence type="ECO:0000259" key="3">
    <source>
        <dbReference type="Pfam" id="PF02230"/>
    </source>
</evidence>
<dbReference type="EMBL" id="JAUSTY010000018">
    <property type="protein sequence ID" value="MDQ0167667.1"/>
    <property type="molecule type" value="Genomic_DNA"/>
</dbReference>
<evidence type="ECO:0000256" key="1">
    <source>
        <dbReference type="ARBA" id="ARBA00006499"/>
    </source>
</evidence>
<organism evidence="4 5">
    <name type="scientific">Caldalkalibacillus horti</name>
    <dbReference type="NCBI Taxonomy" id="77523"/>
    <lineage>
        <taxon>Bacteria</taxon>
        <taxon>Bacillati</taxon>
        <taxon>Bacillota</taxon>
        <taxon>Bacilli</taxon>
        <taxon>Bacillales</taxon>
        <taxon>Bacillaceae</taxon>
        <taxon>Caldalkalibacillus</taxon>
    </lineage>
</organism>
<evidence type="ECO:0000313" key="4">
    <source>
        <dbReference type="EMBL" id="MDQ0167667.1"/>
    </source>
</evidence>
<comment type="similarity">
    <text evidence="1">Belongs to the AB hydrolase superfamily. AB hydrolase 2 family.</text>
</comment>
<evidence type="ECO:0000256" key="2">
    <source>
        <dbReference type="ARBA" id="ARBA00022801"/>
    </source>
</evidence>
<dbReference type="Proteomes" id="UP001235840">
    <property type="component" value="Unassembled WGS sequence"/>
</dbReference>
<reference evidence="4 5" key="1">
    <citation type="submission" date="2023-07" db="EMBL/GenBank/DDBJ databases">
        <title>Genomic Encyclopedia of Type Strains, Phase IV (KMG-IV): sequencing the most valuable type-strain genomes for metagenomic binning, comparative biology and taxonomic classification.</title>
        <authorList>
            <person name="Goeker M."/>
        </authorList>
    </citation>
    <scope>NUCLEOTIDE SEQUENCE [LARGE SCALE GENOMIC DNA]</scope>
    <source>
        <strain evidence="4 5">DSM 12751</strain>
    </source>
</reference>